<accession>A0A380KYW8</accession>
<dbReference type="InterPro" id="IPR018490">
    <property type="entry name" value="cNMP-bd_dom_sf"/>
</dbReference>
<dbReference type="SMART" id="SM00100">
    <property type="entry name" value="cNMP"/>
    <property type="match status" value="1"/>
</dbReference>
<dbReference type="InterPro" id="IPR014710">
    <property type="entry name" value="RmlC-like_jellyroll"/>
</dbReference>
<evidence type="ECO:0000313" key="6">
    <source>
        <dbReference type="EMBL" id="SUN76825.1"/>
    </source>
</evidence>
<dbReference type="PROSITE" id="PS51063">
    <property type="entry name" value="HTH_CRP_2"/>
    <property type="match status" value="1"/>
</dbReference>
<dbReference type="Proteomes" id="UP000254634">
    <property type="component" value="Unassembled WGS sequence"/>
</dbReference>
<dbReference type="Pfam" id="PF00027">
    <property type="entry name" value="cNMP_binding"/>
    <property type="match status" value="1"/>
</dbReference>
<protein>
    <submittedName>
        <fullName evidence="6">Catabolite gene activator and regulatory subunit of cAMP-dependent protein kinase</fullName>
    </submittedName>
</protein>
<dbReference type="InterPro" id="IPR036390">
    <property type="entry name" value="WH_DNA-bd_sf"/>
</dbReference>
<dbReference type="InterPro" id="IPR050397">
    <property type="entry name" value="Env_Response_Regulators"/>
</dbReference>
<dbReference type="GO" id="GO:0003700">
    <property type="term" value="F:DNA-binding transcription factor activity"/>
    <property type="evidence" value="ECO:0007669"/>
    <property type="project" value="TreeGrafter"/>
</dbReference>
<proteinExistence type="predicted"/>
<dbReference type="Pfam" id="PF13545">
    <property type="entry name" value="HTH_Crp_2"/>
    <property type="match status" value="1"/>
</dbReference>
<evidence type="ECO:0000259" key="5">
    <source>
        <dbReference type="PROSITE" id="PS51063"/>
    </source>
</evidence>
<dbReference type="RefSeq" id="WP_018371286.1">
    <property type="nucleotide sequence ID" value="NZ_UHFR01000005.1"/>
</dbReference>
<evidence type="ECO:0000259" key="4">
    <source>
        <dbReference type="PROSITE" id="PS50042"/>
    </source>
</evidence>
<dbReference type="PANTHER" id="PTHR24567">
    <property type="entry name" value="CRP FAMILY TRANSCRIPTIONAL REGULATORY PROTEIN"/>
    <property type="match status" value="1"/>
</dbReference>
<dbReference type="GO" id="GO:0005829">
    <property type="term" value="C:cytosol"/>
    <property type="evidence" value="ECO:0007669"/>
    <property type="project" value="TreeGrafter"/>
</dbReference>
<evidence type="ECO:0000256" key="2">
    <source>
        <dbReference type="ARBA" id="ARBA00023125"/>
    </source>
</evidence>
<dbReference type="InterPro" id="IPR036388">
    <property type="entry name" value="WH-like_DNA-bd_sf"/>
</dbReference>
<name>A0A380KYW8_9STRE</name>
<dbReference type="PANTHER" id="PTHR24567:SF74">
    <property type="entry name" value="HTH-TYPE TRANSCRIPTIONAL REGULATOR ARCR"/>
    <property type="match status" value="1"/>
</dbReference>
<dbReference type="InterPro" id="IPR012318">
    <property type="entry name" value="HTH_CRP"/>
</dbReference>
<dbReference type="STRING" id="1123307.GCA_000380065_00597"/>
<reference evidence="6" key="1">
    <citation type="submission" date="2018-06" db="EMBL/GenBank/DDBJ databases">
        <authorList>
            <consortium name="Pathogen Informatics"/>
            <person name="Doyle S."/>
        </authorList>
    </citation>
    <scope>NUCLEOTIDE SEQUENCE [LARGE SCALE GENOMIC DNA]</scope>
    <source>
        <strain evidence="6">NCTC13765</strain>
    </source>
</reference>
<evidence type="ECO:0000256" key="1">
    <source>
        <dbReference type="ARBA" id="ARBA00023015"/>
    </source>
</evidence>
<dbReference type="OrthoDB" id="9810708at2"/>
<dbReference type="GO" id="GO:0003677">
    <property type="term" value="F:DNA binding"/>
    <property type="evidence" value="ECO:0007669"/>
    <property type="project" value="UniProtKB-KW"/>
</dbReference>
<feature type="domain" description="HTH crp-type" evidence="5">
    <location>
        <begin position="149"/>
        <end position="219"/>
    </location>
</feature>
<dbReference type="PROSITE" id="PS50042">
    <property type="entry name" value="CNMP_BINDING_3"/>
    <property type="match status" value="1"/>
</dbReference>
<organism evidence="6 7">
    <name type="scientific">Streptococcus massiliensis</name>
    <dbReference type="NCBI Taxonomy" id="313439"/>
    <lineage>
        <taxon>Bacteria</taxon>
        <taxon>Bacillati</taxon>
        <taxon>Bacillota</taxon>
        <taxon>Bacilli</taxon>
        <taxon>Lactobacillales</taxon>
        <taxon>Streptococcaceae</taxon>
        <taxon>Streptococcus</taxon>
    </lineage>
</organism>
<dbReference type="EMBL" id="UHFR01000005">
    <property type="protein sequence ID" value="SUN76825.1"/>
    <property type="molecule type" value="Genomic_DNA"/>
</dbReference>
<evidence type="ECO:0000256" key="3">
    <source>
        <dbReference type="ARBA" id="ARBA00023163"/>
    </source>
</evidence>
<dbReference type="CDD" id="cd00038">
    <property type="entry name" value="CAP_ED"/>
    <property type="match status" value="1"/>
</dbReference>
<evidence type="ECO:0000313" key="7">
    <source>
        <dbReference type="Proteomes" id="UP000254634"/>
    </source>
</evidence>
<keyword evidence="3" id="KW-0804">Transcription</keyword>
<dbReference type="AlphaFoldDB" id="A0A380KYW8"/>
<gene>
    <name evidence="6" type="primary">ntcA</name>
    <name evidence="6" type="ORF">NCTC13765_01325</name>
</gene>
<feature type="domain" description="Cyclic nucleotide-binding" evidence="4">
    <location>
        <begin position="15"/>
        <end position="117"/>
    </location>
</feature>
<dbReference type="Gene3D" id="2.60.120.10">
    <property type="entry name" value="Jelly Rolls"/>
    <property type="match status" value="1"/>
</dbReference>
<keyword evidence="1" id="KW-0805">Transcription regulation</keyword>
<dbReference type="SUPFAM" id="SSF46785">
    <property type="entry name" value="Winged helix' DNA-binding domain"/>
    <property type="match status" value="1"/>
</dbReference>
<keyword evidence="2" id="KW-0238">DNA-binding</keyword>
<dbReference type="InterPro" id="IPR000595">
    <property type="entry name" value="cNMP-bd_dom"/>
</dbReference>
<sequence length="229" mass="27005">MIQKAHYQFIRQHPAFINLRTEHFDRLASDIKFRKSPKGQIIFFEGDPRDRLFLLYKGYARIEQYDQTASYSYLDYAKENSLFPYGGMFEDAAYHYTAVAVTDVEYFTIPVEAFEHFAKLEPKQLIHIVTELSKILAFHELRLRNATLAGARDRVIQALSILCLDFCKEKDYVPFAVSMIELSRLAATTRETVHQVIKKLKEEEKIRYERKMITFLDKTFFLETYQNGQ</sequence>
<dbReference type="SUPFAM" id="SSF51206">
    <property type="entry name" value="cAMP-binding domain-like"/>
    <property type="match status" value="1"/>
</dbReference>
<dbReference type="Gene3D" id="1.10.10.10">
    <property type="entry name" value="Winged helix-like DNA-binding domain superfamily/Winged helix DNA-binding domain"/>
    <property type="match status" value="1"/>
</dbReference>
<keyword evidence="7" id="KW-1185">Reference proteome</keyword>